<feature type="transmembrane region" description="Helical" evidence="12">
    <location>
        <begin position="187"/>
        <end position="204"/>
    </location>
</feature>
<evidence type="ECO:0000256" key="7">
    <source>
        <dbReference type="ARBA" id="ARBA00022692"/>
    </source>
</evidence>
<evidence type="ECO:0000256" key="3">
    <source>
        <dbReference type="ARBA" id="ARBA00022475"/>
    </source>
</evidence>
<evidence type="ECO:0000256" key="4">
    <source>
        <dbReference type="ARBA" id="ARBA00022597"/>
    </source>
</evidence>
<dbReference type="Pfam" id="PF00367">
    <property type="entry name" value="PTS_EIIB"/>
    <property type="match status" value="1"/>
</dbReference>
<evidence type="ECO:0000256" key="8">
    <source>
        <dbReference type="ARBA" id="ARBA00022777"/>
    </source>
</evidence>
<evidence type="ECO:0000256" key="6">
    <source>
        <dbReference type="ARBA" id="ARBA00022683"/>
    </source>
</evidence>
<feature type="transmembrane region" description="Helical" evidence="12">
    <location>
        <begin position="391"/>
        <end position="414"/>
    </location>
</feature>
<dbReference type="PROSITE" id="PS01035">
    <property type="entry name" value="PTS_EIIB_TYPE_1_CYS"/>
    <property type="match status" value="1"/>
</dbReference>
<feature type="domain" description="PTS EIIC type-1" evidence="14">
    <location>
        <begin position="118"/>
        <end position="464"/>
    </location>
</feature>
<reference evidence="15" key="1">
    <citation type="submission" date="2023-12" db="EMBL/GenBank/DDBJ databases">
        <title>Molecular genomic analyses of Enterococcus cecorum from sepsis oubreaks in broilers.</title>
        <authorList>
            <person name="Rhoads D."/>
            <person name="Alrubaye A."/>
        </authorList>
    </citation>
    <scope>NUCLEOTIDE SEQUENCE</scope>
    <source>
        <strain evidence="15">1755</strain>
    </source>
</reference>
<keyword evidence="7 12" id="KW-0812">Transmembrane</keyword>
<comment type="subcellular location">
    <subcellularLocation>
        <location evidence="1">Cell membrane</location>
        <topology evidence="1">Multi-pass membrane protein</topology>
    </subcellularLocation>
</comment>
<evidence type="ECO:0000256" key="5">
    <source>
        <dbReference type="ARBA" id="ARBA00022679"/>
    </source>
</evidence>
<evidence type="ECO:0000256" key="9">
    <source>
        <dbReference type="ARBA" id="ARBA00022989"/>
    </source>
</evidence>
<feature type="domain" description="PTS EIIB type-1" evidence="13">
    <location>
        <begin position="6"/>
        <end position="88"/>
    </location>
</feature>
<evidence type="ECO:0000256" key="1">
    <source>
        <dbReference type="ARBA" id="ARBA00004651"/>
    </source>
</evidence>
<dbReference type="AlphaFoldDB" id="A0AAW9JMA8"/>
<dbReference type="PROSITE" id="PS51103">
    <property type="entry name" value="PTS_EIIC_TYPE_1"/>
    <property type="match status" value="1"/>
</dbReference>
<dbReference type="GO" id="GO:0090589">
    <property type="term" value="F:protein-phosphocysteine-trehalose phosphotransferase system transporter activity"/>
    <property type="evidence" value="ECO:0007669"/>
    <property type="project" value="TreeGrafter"/>
</dbReference>
<dbReference type="GO" id="GO:0016301">
    <property type="term" value="F:kinase activity"/>
    <property type="evidence" value="ECO:0007669"/>
    <property type="project" value="UniProtKB-KW"/>
</dbReference>
<dbReference type="CDD" id="cd00212">
    <property type="entry name" value="PTS_IIB_glc"/>
    <property type="match status" value="1"/>
</dbReference>
<feature type="transmembrane region" description="Helical" evidence="12">
    <location>
        <begin position="434"/>
        <end position="457"/>
    </location>
</feature>
<feature type="transmembrane region" description="Helical" evidence="12">
    <location>
        <begin position="224"/>
        <end position="241"/>
    </location>
</feature>
<feature type="transmembrane region" description="Helical" evidence="12">
    <location>
        <begin position="286"/>
        <end position="311"/>
    </location>
</feature>
<keyword evidence="2" id="KW-0813">Transport</keyword>
<feature type="transmembrane region" description="Helical" evidence="12">
    <location>
        <begin position="332"/>
        <end position="355"/>
    </location>
</feature>
<proteinExistence type="predicted"/>
<keyword evidence="8" id="KW-0418">Kinase</keyword>
<feature type="transmembrane region" description="Helical" evidence="12">
    <location>
        <begin position="112"/>
        <end position="136"/>
    </location>
</feature>
<protein>
    <submittedName>
        <fullName evidence="15">PTS transporter subunit EIIC</fullName>
    </submittedName>
</protein>
<dbReference type="InterPro" id="IPR013013">
    <property type="entry name" value="PTS_EIIC_1"/>
</dbReference>
<evidence type="ECO:0000313" key="16">
    <source>
        <dbReference type="Proteomes" id="UP001290582"/>
    </source>
</evidence>
<dbReference type="RefSeq" id="WP_216367310.1">
    <property type="nucleotide sequence ID" value="NZ_JAKYKM010000100.1"/>
</dbReference>
<dbReference type="GO" id="GO:0009401">
    <property type="term" value="P:phosphoenolpyruvate-dependent sugar phosphotransferase system"/>
    <property type="evidence" value="ECO:0007669"/>
    <property type="project" value="UniProtKB-KW"/>
</dbReference>
<evidence type="ECO:0000313" key="15">
    <source>
        <dbReference type="EMBL" id="MDZ5598572.1"/>
    </source>
</evidence>
<evidence type="ECO:0000259" key="13">
    <source>
        <dbReference type="PROSITE" id="PS51098"/>
    </source>
</evidence>
<dbReference type="Pfam" id="PF02378">
    <property type="entry name" value="PTS_EIIC"/>
    <property type="match status" value="1"/>
</dbReference>
<evidence type="ECO:0000256" key="2">
    <source>
        <dbReference type="ARBA" id="ARBA00022448"/>
    </source>
</evidence>
<evidence type="ECO:0000256" key="12">
    <source>
        <dbReference type="SAM" id="Phobius"/>
    </source>
</evidence>
<gene>
    <name evidence="15" type="ORF">U1294_10105</name>
</gene>
<evidence type="ECO:0000259" key="14">
    <source>
        <dbReference type="PROSITE" id="PS51103"/>
    </source>
</evidence>
<keyword evidence="9 12" id="KW-1133">Transmembrane helix</keyword>
<feature type="transmembrane region" description="Helical" evidence="12">
    <location>
        <begin position="361"/>
        <end position="384"/>
    </location>
</feature>
<evidence type="ECO:0000256" key="11">
    <source>
        <dbReference type="PROSITE-ProRule" id="PRU00421"/>
    </source>
</evidence>
<comment type="caution">
    <text evidence="15">The sequence shown here is derived from an EMBL/GenBank/DDBJ whole genome shotgun (WGS) entry which is preliminary data.</text>
</comment>
<dbReference type="GO" id="GO:0015771">
    <property type="term" value="P:trehalose transport"/>
    <property type="evidence" value="ECO:0007669"/>
    <property type="project" value="TreeGrafter"/>
</dbReference>
<feature type="transmembrane region" description="Helical" evidence="12">
    <location>
        <begin position="156"/>
        <end position="175"/>
    </location>
</feature>
<dbReference type="InterPro" id="IPR050558">
    <property type="entry name" value="PTS_Sugar-Specific_Components"/>
</dbReference>
<dbReference type="InterPro" id="IPR001996">
    <property type="entry name" value="PTS_IIB_1"/>
</dbReference>
<feature type="transmembrane region" description="Helical" evidence="12">
    <location>
        <begin position="253"/>
        <end position="274"/>
    </location>
</feature>
<keyword evidence="5" id="KW-0808">Transferase</keyword>
<sequence>MAKDYKKLANDIIRLSGGTSNITSATHCMTRLRLHLNDGSKFQKEDINKLDDVLMVVIQNGEYQIVIGQDVPNLYAEIQKIDGIHAQGQVEDEEAASHDKKLINQNRSAKDYFNLVMSFIGGTFSPVIPVLVAGGLTGAVLTLLTNFAGVSDKSGTYIVFYAINQATFYFLPVFIGYSAAVRLKSNGYLGAFLATILLYSSINGAKGLNYFGIKIPTINYNSTVFPIILGVLFLSVVYKFLEKHTPNYFKTIFVPLLTILISVPVTLIILGPIGNTLGTWLADGVYALYQAAPAPAVMIIGITTPLMVFFGMNNATYPVLFALMAQIGSDPLICTGMAPANVAVGSAALASMLIAKEVNQKSIAMSAGITALCGITEPAVYGVLFPQRYPLIDAMIGGGIGGLMAGLLGMTQYVVSTPGFISIPAYIDPSGSNYNLIVSICVMLVALICGFIASYLLGKRSMKK</sequence>
<dbReference type="PANTHER" id="PTHR30175:SF1">
    <property type="entry name" value="PTS SYSTEM ARBUTIN-, CELLOBIOSE-, AND SALICIN-SPECIFIC EIIBC COMPONENT-RELATED"/>
    <property type="match status" value="1"/>
</dbReference>
<accession>A0AAW9JMA8</accession>
<dbReference type="PROSITE" id="PS51098">
    <property type="entry name" value="PTS_EIIB_TYPE_1"/>
    <property type="match status" value="1"/>
</dbReference>
<dbReference type="InterPro" id="IPR003352">
    <property type="entry name" value="PTS_EIIC"/>
</dbReference>
<name>A0AAW9JMA8_9ENTE</name>
<keyword evidence="6" id="KW-0598">Phosphotransferase system</keyword>
<dbReference type="FunFam" id="3.30.1360.60:FF:000001">
    <property type="entry name" value="PTS system glucose-specific IIBC component PtsG"/>
    <property type="match status" value="1"/>
</dbReference>
<keyword evidence="10 12" id="KW-0472">Membrane</keyword>
<dbReference type="Proteomes" id="UP001290582">
    <property type="component" value="Unassembled WGS sequence"/>
</dbReference>
<dbReference type="EMBL" id="JAXOGL010000019">
    <property type="protein sequence ID" value="MDZ5598572.1"/>
    <property type="molecule type" value="Genomic_DNA"/>
</dbReference>
<organism evidence="15 16">
    <name type="scientific">Enterococcus cecorum</name>
    <dbReference type="NCBI Taxonomy" id="44008"/>
    <lineage>
        <taxon>Bacteria</taxon>
        <taxon>Bacillati</taxon>
        <taxon>Bacillota</taxon>
        <taxon>Bacilli</taxon>
        <taxon>Lactobacillales</taxon>
        <taxon>Enterococcaceae</taxon>
        <taxon>Enterococcus</taxon>
    </lineage>
</organism>
<dbReference type="PANTHER" id="PTHR30175">
    <property type="entry name" value="PHOSPHOTRANSFERASE SYSTEM TRANSPORT PROTEIN"/>
    <property type="match status" value="1"/>
</dbReference>
<dbReference type="GO" id="GO:0008982">
    <property type="term" value="F:protein-N(PI)-phosphohistidine-sugar phosphotransferase activity"/>
    <property type="evidence" value="ECO:0007669"/>
    <property type="project" value="InterPro"/>
</dbReference>
<keyword evidence="4" id="KW-0762">Sugar transport</keyword>
<dbReference type="InterPro" id="IPR018113">
    <property type="entry name" value="PTrfase_EIIB_Cys"/>
</dbReference>
<keyword evidence="3" id="KW-1003">Cell membrane</keyword>
<evidence type="ECO:0000256" key="10">
    <source>
        <dbReference type="ARBA" id="ARBA00023136"/>
    </source>
</evidence>
<feature type="active site" description="Phosphocysteine intermediate; for EIIB activity" evidence="11">
    <location>
        <position position="28"/>
    </location>
</feature>
<dbReference type="GO" id="GO:0005886">
    <property type="term" value="C:plasma membrane"/>
    <property type="evidence" value="ECO:0007669"/>
    <property type="project" value="UniProtKB-SubCell"/>
</dbReference>